<comment type="caution">
    <text evidence="11">The sequence shown here is derived from an EMBL/GenBank/DDBJ whole genome shotgun (WGS) entry which is preliminary data.</text>
</comment>
<evidence type="ECO:0000313" key="11">
    <source>
        <dbReference type="EMBL" id="MBO8443954.1"/>
    </source>
</evidence>
<keyword evidence="6 11" id="KW-0695">RNA-directed DNA polymerase</keyword>
<dbReference type="InterPro" id="IPR043502">
    <property type="entry name" value="DNA/RNA_pol_sf"/>
</dbReference>
<keyword evidence="3 11" id="KW-0548">Nucleotidyltransferase</keyword>
<dbReference type="PANTHER" id="PTHR34047:SF8">
    <property type="entry name" value="PROTEIN YKFC"/>
    <property type="match status" value="1"/>
</dbReference>
<dbReference type="NCBIfam" id="TIGR04416">
    <property type="entry name" value="group_II_RT_mat"/>
    <property type="match status" value="1"/>
</dbReference>
<comment type="similarity">
    <text evidence="8">Belongs to the bacterial reverse transcriptase family.</text>
</comment>
<dbReference type="Pfam" id="PF08388">
    <property type="entry name" value="GIIM"/>
    <property type="match status" value="1"/>
</dbReference>
<dbReference type="Proteomes" id="UP000823633">
    <property type="component" value="Unassembled WGS sequence"/>
</dbReference>
<feature type="domain" description="Reverse transcriptase" evidence="10">
    <location>
        <begin position="58"/>
        <end position="284"/>
    </location>
</feature>
<reference evidence="11" key="2">
    <citation type="journal article" date="2021" name="PeerJ">
        <title>Extensive microbial diversity within the chicken gut microbiome revealed by metagenomics and culture.</title>
        <authorList>
            <person name="Gilroy R."/>
            <person name="Ravi A."/>
            <person name="Getino M."/>
            <person name="Pursley I."/>
            <person name="Horton D.L."/>
            <person name="Alikhan N.F."/>
            <person name="Baker D."/>
            <person name="Gharbi K."/>
            <person name="Hall N."/>
            <person name="Watson M."/>
            <person name="Adriaenssens E.M."/>
            <person name="Foster-Nyarko E."/>
            <person name="Jarju S."/>
            <person name="Secka A."/>
            <person name="Antonio M."/>
            <person name="Oren A."/>
            <person name="Chaudhuri R.R."/>
            <person name="La Ragione R."/>
            <person name="Hildebrand F."/>
            <person name="Pallen M.J."/>
        </authorList>
    </citation>
    <scope>NUCLEOTIDE SEQUENCE</scope>
    <source>
        <strain evidence="11">11167</strain>
    </source>
</reference>
<dbReference type="SUPFAM" id="SSF56672">
    <property type="entry name" value="DNA/RNA polymerases"/>
    <property type="match status" value="1"/>
</dbReference>
<dbReference type="Pfam" id="PF00078">
    <property type="entry name" value="RVT_1"/>
    <property type="match status" value="1"/>
</dbReference>
<evidence type="ECO:0000256" key="7">
    <source>
        <dbReference type="ARBA" id="ARBA00023118"/>
    </source>
</evidence>
<protein>
    <recommendedName>
        <fullName evidence="1">RNA-directed DNA polymerase</fullName>
        <ecNumber evidence="1">2.7.7.49</ecNumber>
    </recommendedName>
</protein>
<proteinExistence type="inferred from homology"/>
<dbReference type="PROSITE" id="PS50878">
    <property type="entry name" value="RT_POL"/>
    <property type="match status" value="1"/>
</dbReference>
<evidence type="ECO:0000256" key="3">
    <source>
        <dbReference type="ARBA" id="ARBA00022695"/>
    </source>
</evidence>
<evidence type="ECO:0000256" key="8">
    <source>
        <dbReference type="ARBA" id="ARBA00034120"/>
    </source>
</evidence>
<dbReference type="PANTHER" id="PTHR34047">
    <property type="entry name" value="NUCLEAR INTRON MATURASE 1, MITOCHONDRIAL-RELATED"/>
    <property type="match status" value="1"/>
</dbReference>
<dbReference type="InterPro" id="IPR051083">
    <property type="entry name" value="GrpII_Intron_Splice-Mob/Def"/>
</dbReference>
<sequence length="452" mass="52752">MKEGNLREPNTELCRRMLSPHNLEVAIRNVKRNRGSAGVDGMEVEGIDAYMEDNWARIEEQILARRYKPKPVKRVEIPKDNGGVRLLGVPCVIDRVVQQAMVQVLQPLFEPTFSDYSYGFRPGRSAEDAVRKAQEYMAEGYRHVVDLDLSKFFDTVNHDLLMSLVDRTLEDKDIRRLIYVYLKSGIMTDGCLTEPDEGTPQGGPLSPLLSNIYLTPYDKELERRGHKFVRYADDCNIFTRSKYACRRVRDSVVRFLEGRMKLKVNMEKTEARRAVGSSFLGFTFITTKSRDGLGMCKPKAKKVEKFEQKVREITKRNRGVSADQMISELNAYLRGWLNYYARGHFKNWLAQKGQWIRRRVRQYLWKLWKKAGARKKHLLELGVSRWWIGKYAKGLSSNRYWRMANCLGSALTNGILHMKLGLLNIEEYYNVKHNERMEMDRTYNSQLEFVFI</sequence>
<reference evidence="11" key="1">
    <citation type="submission" date="2020-10" db="EMBL/GenBank/DDBJ databases">
        <authorList>
            <person name="Gilroy R."/>
        </authorList>
    </citation>
    <scope>NUCLEOTIDE SEQUENCE</scope>
    <source>
        <strain evidence="11">11167</strain>
    </source>
</reference>
<gene>
    <name evidence="11" type="primary">ltrA</name>
    <name evidence="11" type="ORF">IAC42_09415</name>
</gene>
<evidence type="ECO:0000256" key="2">
    <source>
        <dbReference type="ARBA" id="ARBA00022679"/>
    </source>
</evidence>
<dbReference type="EMBL" id="JADIMU010000064">
    <property type="protein sequence ID" value="MBO8443954.1"/>
    <property type="molecule type" value="Genomic_DNA"/>
</dbReference>
<dbReference type="PRINTS" id="PR00866">
    <property type="entry name" value="RNADNAPOLMS"/>
</dbReference>
<accession>A0A9D9HAH6</accession>
<dbReference type="GO" id="GO:0003723">
    <property type="term" value="F:RNA binding"/>
    <property type="evidence" value="ECO:0007669"/>
    <property type="project" value="InterPro"/>
</dbReference>
<dbReference type="GO" id="GO:0051607">
    <property type="term" value="P:defense response to virus"/>
    <property type="evidence" value="ECO:0007669"/>
    <property type="project" value="UniProtKB-KW"/>
</dbReference>
<dbReference type="GO" id="GO:0003964">
    <property type="term" value="F:RNA-directed DNA polymerase activity"/>
    <property type="evidence" value="ECO:0007669"/>
    <property type="project" value="UniProtKB-KW"/>
</dbReference>
<evidence type="ECO:0000256" key="4">
    <source>
        <dbReference type="ARBA" id="ARBA00022723"/>
    </source>
</evidence>
<comment type="catalytic activity">
    <reaction evidence="9">
        <text>DNA(n) + a 2'-deoxyribonucleoside 5'-triphosphate = DNA(n+1) + diphosphate</text>
        <dbReference type="Rhea" id="RHEA:22508"/>
        <dbReference type="Rhea" id="RHEA-COMP:17339"/>
        <dbReference type="Rhea" id="RHEA-COMP:17340"/>
        <dbReference type="ChEBI" id="CHEBI:33019"/>
        <dbReference type="ChEBI" id="CHEBI:61560"/>
        <dbReference type="ChEBI" id="CHEBI:173112"/>
        <dbReference type="EC" id="2.7.7.49"/>
    </reaction>
</comment>
<keyword evidence="5" id="KW-0460">Magnesium</keyword>
<keyword evidence="4" id="KW-0479">Metal-binding</keyword>
<dbReference type="AlphaFoldDB" id="A0A9D9HAH6"/>
<organism evidence="11 12">
    <name type="scientific">Candidatus Aphodenecus pullistercoris</name>
    <dbReference type="NCBI Taxonomy" id="2840669"/>
    <lineage>
        <taxon>Bacteria</taxon>
        <taxon>Pseudomonadati</taxon>
        <taxon>Spirochaetota</taxon>
        <taxon>Spirochaetia</taxon>
        <taxon>Spirochaetales</taxon>
        <taxon>Candidatus Aphodenecus</taxon>
    </lineage>
</organism>
<dbReference type="CDD" id="cd01651">
    <property type="entry name" value="RT_G2_intron"/>
    <property type="match status" value="1"/>
</dbReference>
<keyword evidence="2 11" id="KW-0808">Transferase</keyword>
<name>A0A9D9HAH6_9SPIR</name>
<dbReference type="InterPro" id="IPR013597">
    <property type="entry name" value="Mat_intron_G2"/>
</dbReference>
<evidence type="ECO:0000259" key="10">
    <source>
        <dbReference type="PROSITE" id="PS50878"/>
    </source>
</evidence>
<dbReference type="InterPro" id="IPR000477">
    <property type="entry name" value="RT_dom"/>
</dbReference>
<keyword evidence="7" id="KW-0051">Antiviral defense</keyword>
<evidence type="ECO:0000256" key="1">
    <source>
        <dbReference type="ARBA" id="ARBA00012493"/>
    </source>
</evidence>
<dbReference type="EC" id="2.7.7.49" evidence="1"/>
<dbReference type="GO" id="GO:0046872">
    <property type="term" value="F:metal ion binding"/>
    <property type="evidence" value="ECO:0007669"/>
    <property type="project" value="UniProtKB-KW"/>
</dbReference>
<dbReference type="InterPro" id="IPR000123">
    <property type="entry name" value="Reverse_transcriptase_msDNA"/>
</dbReference>
<evidence type="ECO:0000256" key="6">
    <source>
        <dbReference type="ARBA" id="ARBA00022918"/>
    </source>
</evidence>
<evidence type="ECO:0000313" key="12">
    <source>
        <dbReference type="Proteomes" id="UP000823633"/>
    </source>
</evidence>
<evidence type="ECO:0000256" key="9">
    <source>
        <dbReference type="ARBA" id="ARBA00048173"/>
    </source>
</evidence>
<evidence type="ECO:0000256" key="5">
    <source>
        <dbReference type="ARBA" id="ARBA00022842"/>
    </source>
</evidence>
<dbReference type="InterPro" id="IPR030931">
    <property type="entry name" value="Group_II_RT_mat"/>
</dbReference>